<sequence>VGQGGFRLAAAGQVTSVAVAPGGVITIALDPEAVAETARGTHAVASEPVATAAHEHHIATNKWWDSTSSGGPWSPIFKKLFDRAGMSLDDAANKVRVPGHKGPHPVEYHREVFRRLQDATRRCKSIQQCRERLTAELRDLAVQISTPGTALNKLVTRAE</sequence>
<dbReference type="Proteomes" id="UP000518300">
    <property type="component" value="Unassembled WGS sequence"/>
</dbReference>
<name>A0A848LXD7_9BACT</name>
<dbReference type="AlphaFoldDB" id="A0A848LXD7"/>
<feature type="non-terminal residue" evidence="1">
    <location>
        <position position="1"/>
    </location>
</feature>
<gene>
    <name evidence="1" type="ORF">HG543_47460</name>
</gene>
<accession>A0A848LXD7</accession>
<evidence type="ECO:0000313" key="1">
    <source>
        <dbReference type="EMBL" id="NMO22446.1"/>
    </source>
</evidence>
<dbReference type="EMBL" id="JABBJJ010000423">
    <property type="protein sequence ID" value="NMO22446.1"/>
    <property type="molecule type" value="Genomic_DNA"/>
</dbReference>
<evidence type="ECO:0000313" key="2">
    <source>
        <dbReference type="Proteomes" id="UP000518300"/>
    </source>
</evidence>
<reference evidence="1 2" key="1">
    <citation type="submission" date="2020-04" db="EMBL/GenBank/DDBJ databases">
        <title>Draft genome of Pyxidicoccus fallax type strain.</title>
        <authorList>
            <person name="Whitworth D.E."/>
        </authorList>
    </citation>
    <scope>NUCLEOTIDE SEQUENCE [LARGE SCALE GENOMIC DNA]</scope>
    <source>
        <strain evidence="1 2">DSM 14698</strain>
    </source>
</reference>
<dbReference type="RefSeq" id="WP_169351588.1">
    <property type="nucleotide sequence ID" value="NZ_JABBJJ010000423.1"/>
</dbReference>
<keyword evidence="2" id="KW-1185">Reference proteome</keyword>
<protein>
    <submittedName>
        <fullName evidence="1">Uncharacterized protein</fullName>
    </submittedName>
</protein>
<dbReference type="Pfam" id="PF14412">
    <property type="entry name" value="AHH"/>
    <property type="match status" value="1"/>
</dbReference>
<proteinExistence type="predicted"/>
<dbReference type="InterPro" id="IPR032871">
    <property type="entry name" value="AHH_dom_containing"/>
</dbReference>
<organism evidence="1 2">
    <name type="scientific">Pyxidicoccus fallax</name>
    <dbReference type="NCBI Taxonomy" id="394095"/>
    <lineage>
        <taxon>Bacteria</taxon>
        <taxon>Pseudomonadati</taxon>
        <taxon>Myxococcota</taxon>
        <taxon>Myxococcia</taxon>
        <taxon>Myxococcales</taxon>
        <taxon>Cystobacterineae</taxon>
        <taxon>Myxococcaceae</taxon>
        <taxon>Pyxidicoccus</taxon>
    </lineage>
</organism>
<comment type="caution">
    <text evidence="1">The sequence shown here is derived from an EMBL/GenBank/DDBJ whole genome shotgun (WGS) entry which is preliminary data.</text>
</comment>